<feature type="coiled-coil region" evidence="1">
    <location>
        <begin position="4"/>
        <end position="38"/>
    </location>
</feature>
<feature type="coiled-coil region" evidence="1">
    <location>
        <begin position="141"/>
        <end position="168"/>
    </location>
</feature>
<comment type="caution">
    <text evidence="2">The sequence shown here is derived from an EMBL/GenBank/DDBJ whole genome shotgun (WGS) entry which is preliminary data.</text>
</comment>
<organism evidence="2 3">
    <name type="scientific">Diacronema lutheri</name>
    <name type="common">Unicellular marine alga</name>
    <name type="synonym">Monochrysis lutheri</name>
    <dbReference type="NCBI Taxonomy" id="2081491"/>
    <lineage>
        <taxon>Eukaryota</taxon>
        <taxon>Haptista</taxon>
        <taxon>Haptophyta</taxon>
        <taxon>Pavlovophyceae</taxon>
        <taxon>Pavlovales</taxon>
        <taxon>Pavlovaceae</taxon>
        <taxon>Diacronema</taxon>
    </lineage>
</organism>
<evidence type="ECO:0000313" key="3">
    <source>
        <dbReference type="Proteomes" id="UP000751190"/>
    </source>
</evidence>
<dbReference type="AlphaFoldDB" id="A0A8J5XUF1"/>
<dbReference type="EMBL" id="JAGTXO010000004">
    <property type="protein sequence ID" value="KAG8468687.1"/>
    <property type="molecule type" value="Genomic_DNA"/>
</dbReference>
<proteinExistence type="predicted"/>
<evidence type="ECO:0000313" key="2">
    <source>
        <dbReference type="EMBL" id="KAG8468687.1"/>
    </source>
</evidence>
<dbReference type="Proteomes" id="UP000751190">
    <property type="component" value="Unassembled WGS sequence"/>
</dbReference>
<reference evidence="2" key="1">
    <citation type="submission" date="2021-05" db="EMBL/GenBank/DDBJ databases">
        <title>The genome of the haptophyte Pavlova lutheri (Diacronema luteri, Pavlovales) - a model for lipid biosynthesis in eukaryotic algae.</title>
        <authorList>
            <person name="Hulatt C.J."/>
            <person name="Posewitz M.C."/>
        </authorList>
    </citation>
    <scope>NUCLEOTIDE SEQUENCE</scope>
    <source>
        <strain evidence="2">NIVA-4/92</strain>
    </source>
</reference>
<protein>
    <submittedName>
        <fullName evidence="2">Uncharacterized protein</fullName>
    </submittedName>
</protein>
<keyword evidence="3" id="KW-1185">Reference proteome</keyword>
<accession>A0A8J5XUF1</accession>
<sequence length="301" mass="32338">MAVERSLRAENTRLARELEDVQRLAHEAQEQSRAVLRRIRTAWQQVEAAAAQRIAAVELFAELLSAHVHELDGGLMSVDSLREACLQLCVATGVKPPPAILEPLRRSVEFASPVQLQREVDTLQTGLVVLSLEMTGCERAAHQAAAVVLQLQRKIAGLEQQLQVKEFESMAAEATLRELRRDFSAAVRAMISASGEGRVASSRRSTSAELERSAAYAAAARTLMRAEEAAKPASGQRSEAGVRAADGGGFGCVGGLEFDSPKTSTSRSARASDAAAELAQLDEDIGWLTARLRRLVGAQSA</sequence>
<evidence type="ECO:0000256" key="1">
    <source>
        <dbReference type="SAM" id="Coils"/>
    </source>
</evidence>
<gene>
    <name evidence="2" type="ORF">KFE25_013770</name>
</gene>
<keyword evidence="1" id="KW-0175">Coiled coil</keyword>
<name>A0A8J5XUF1_DIALT</name>